<sequence length="145" mass="16021">MFFFSLLETAQSAFGFLSELWGHKVEDEGIDAVVKGADCQADHAENVDILTISKKPPVTIDQEQEEITGQQTHIEDDRHPDSKTLELTFSQQGALYGAVAVQHVMMTGSRKQMTNCVLKYGRKKLVCLLSGSASWQVVMLRSCSG</sequence>
<reference evidence="1 2" key="1">
    <citation type="submission" date="2021-06" db="EMBL/GenBank/DDBJ databases">
        <authorList>
            <person name="Palmer J.M."/>
        </authorList>
    </citation>
    <scope>NUCLEOTIDE SEQUENCE [LARGE SCALE GENOMIC DNA]</scope>
    <source>
        <strain evidence="2">if_2019</strain>
        <tissue evidence="1">Muscle</tissue>
    </source>
</reference>
<evidence type="ECO:0000313" key="1">
    <source>
        <dbReference type="EMBL" id="MEQ2227497.1"/>
    </source>
</evidence>
<proteinExistence type="predicted"/>
<gene>
    <name evidence="1" type="ORF">ILYODFUR_038237</name>
</gene>
<name>A0ABV0T7C8_9TELE</name>
<comment type="caution">
    <text evidence="1">The sequence shown here is derived from an EMBL/GenBank/DDBJ whole genome shotgun (WGS) entry which is preliminary data.</text>
</comment>
<evidence type="ECO:0000313" key="2">
    <source>
        <dbReference type="Proteomes" id="UP001482620"/>
    </source>
</evidence>
<dbReference type="Proteomes" id="UP001482620">
    <property type="component" value="Unassembled WGS sequence"/>
</dbReference>
<keyword evidence="2" id="KW-1185">Reference proteome</keyword>
<organism evidence="1 2">
    <name type="scientific">Ilyodon furcidens</name>
    <name type="common">goldbreast splitfin</name>
    <dbReference type="NCBI Taxonomy" id="33524"/>
    <lineage>
        <taxon>Eukaryota</taxon>
        <taxon>Metazoa</taxon>
        <taxon>Chordata</taxon>
        <taxon>Craniata</taxon>
        <taxon>Vertebrata</taxon>
        <taxon>Euteleostomi</taxon>
        <taxon>Actinopterygii</taxon>
        <taxon>Neopterygii</taxon>
        <taxon>Teleostei</taxon>
        <taxon>Neoteleostei</taxon>
        <taxon>Acanthomorphata</taxon>
        <taxon>Ovalentaria</taxon>
        <taxon>Atherinomorphae</taxon>
        <taxon>Cyprinodontiformes</taxon>
        <taxon>Goodeidae</taxon>
        <taxon>Ilyodon</taxon>
    </lineage>
</organism>
<accession>A0ABV0T7C8</accession>
<dbReference type="EMBL" id="JAHRIQ010020830">
    <property type="protein sequence ID" value="MEQ2227497.1"/>
    <property type="molecule type" value="Genomic_DNA"/>
</dbReference>
<protein>
    <submittedName>
        <fullName evidence="1">Uncharacterized protein</fullName>
    </submittedName>
</protein>